<dbReference type="InterPro" id="IPR035919">
    <property type="entry name" value="EAL_sf"/>
</dbReference>
<evidence type="ECO:0000259" key="2">
    <source>
        <dbReference type="PROSITE" id="PS50883"/>
    </source>
</evidence>
<dbReference type="InterPro" id="IPR052155">
    <property type="entry name" value="Biofilm_reg_signaling"/>
</dbReference>
<dbReference type="STRING" id="1122214.Mame_01934"/>
<dbReference type="Gene3D" id="3.20.20.450">
    <property type="entry name" value="EAL domain"/>
    <property type="match status" value="1"/>
</dbReference>
<dbReference type="Proteomes" id="UP000191135">
    <property type="component" value="Chromosome"/>
</dbReference>
<dbReference type="CDD" id="cd01949">
    <property type="entry name" value="GGDEF"/>
    <property type="match status" value="1"/>
</dbReference>
<dbReference type="SMART" id="SM00052">
    <property type="entry name" value="EAL"/>
    <property type="match status" value="1"/>
</dbReference>
<dbReference type="FunFam" id="3.30.70.270:FF:000001">
    <property type="entry name" value="Diguanylate cyclase domain protein"/>
    <property type="match status" value="1"/>
</dbReference>
<dbReference type="InterPro" id="IPR029787">
    <property type="entry name" value="Nucleotide_cyclase"/>
</dbReference>
<dbReference type="PROSITE" id="PS50887">
    <property type="entry name" value="GGDEF"/>
    <property type="match status" value="1"/>
</dbReference>
<feature type="transmembrane region" description="Helical" evidence="1">
    <location>
        <begin position="51"/>
        <end position="68"/>
    </location>
</feature>
<dbReference type="EMBL" id="CP020330">
    <property type="protein sequence ID" value="AQZ51276.1"/>
    <property type="molecule type" value="Genomic_DNA"/>
</dbReference>
<protein>
    <submittedName>
        <fullName evidence="4">Bacteriophytochrome cph2</fullName>
    </submittedName>
</protein>
<dbReference type="InterPro" id="IPR043128">
    <property type="entry name" value="Rev_trsase/Diguanyl_cyclase"/>
</dbReference>
<dbReference type="NCBIfam" id="TIGR00254">
    <property type="entry name" value="GGDEF"/>
    <property type="match status" value="1"/>
</dbReference>
<evidence type="ECO:0000313" key="5">
    <source>
        <dbReference type="Proteomes" id="UP000191135"/>
    </source>
</evidence>
<keyword evidence="5" id="KW-1185">Reference proteome</keyword>
<dbReference type="AlphaFoldDB" id="A0A1U9Z0Q2"/>
<evidence type="ECO:0000313" key="4">
    <source>
        <dbReference type="EMBL" id="AQZ51276.1"/>
    </source>
</evidence>
<dbReference type="PANTHER" id="PTHR44757:SF2">
    <property type="entry name" value="BIOFILM ARCHITECTURE MAINTENANCE PROTEIN MBAA"/>
    <property type="match status" value="1"/>
</dbReference>
<evidence type="ECO:0000256" key="1">
    <source>
        <dbReference type="SAM" id="Phobius"/>
    </source>
</evidence>
<accession>A0A1U9Z0Q2</accession>
<keyword evidence="1" id="KW-0472">Membrane</keyword>
<dbReference type="Pfam" id="PF00990">
    <property type="entry name" value="GGDEF"/>
    <property type="match status" value="1"/>
</dbReference>
<name>A0A1U9Z0Q2_9HYPH</name>
<dbReference type="SMART" id="SM00267">
    <property type="entry name" value="GGDEF"/>
    <property type="match status" value="1"/>
</dbReference>
<dbReference type="InterPro" id="IPR000160">
    <property type="entry name" value="GGDEF_dom"/>
</dbReference>
<sequence>MHWPKFDKRYLNDVIVMIILGVMVMALLVSIDSFERLHDFSRAHEDWQLDELFTGFMVASLGLAILLWRRSGALRKEVDRRHKAERLAQALARQDSLTGLPNRRSFEEEFDRRLTRARRKTDGLAVLFIDFDRFKQINDNLGHEAGDRLLQEVAERLKKSLRPQDFLGRLGGDEFAALVEGDVSGDLTEQIAERLLSAVAVPITLLGRVVTPSASIGIAVYPRDGGTREMLLKKADAAMYKAKEDGRRRFVVYDPEIIHAARDHQMLELELKDAIAKGEIVPFYQLIRNCENGAVGTVEVLARWRHPNLGLLSAGDFVPLAEAAGLIQEMFESVLDQACRDARDWPGTPAIAVNVTPHQLADKAFSGKLFSLLSRHGFPAARLEIEITEDALIVDVAATRRCIRKLKERGVRVVLDDFGTGYSSLRQLRELPFDRVKIDRSFIAGVGTDRQSEEIVVSTINLCRALGLQTVAEGIEDQVQADWICAHGADAAQGFFYARPAPAAEVLEKLKGFNPRS</sequence>
<reference evidence="4 5" key="1">
    <citation type="submission" date="2017-03" db="EMBL/GenBank/DDBJ databases">
        <title>Foreign affairs: Plasmid Transfer between Roseobacters and Rhizobia.</title>
        <authorList>
            <person name="Bartling P."/>
            <person name="Bunk B."/>
            <person name="Overmann J."/>
            <person name="Brinkmann H."/>
            <person name="Petersen J."/>
        </authorList>
    </citation>
    <scope>NUCLEOTIDE SEQUENCE [LARGE SCALE GENOMIC DNA]</scope>
    <source>
        <strain evidence="4 5">MACL11</strain>
    </source>
</reference>
<organism evidence="4 5">
    <name type="scientific">Martelella mediterranea DSM 17316</name>
    <dbReference type="NCBI Taxonomy" id="1122214"/>
    <lineage>
        <taxon>Bacteria</taxon>
        <taxon>Pseudomonadati</taxon>
        <taxon>Pseudomonadota</taxon>
        <taxon>Alphaproteobacteria</taxon>
        <taxon>Hyphomicrobiales</taxon>
        <taxon>Aurantimonadaceae</taxon>
        <taxon>Martelella</taxon>
    </lineage>
</organism>
<proteinExistence type="predicted"/>
<dbReference type="GO" id="GO:0003824">
    <property type="term" value="F:catalytic activity"/>
    <property type="evidence" value="ECO:0007669"/>
    <property type="project" value="UniProtKB-ARBA"/>
</dbReference>
<dbReference type="KEGG" id="mmed:Mame_01934"/>
<dbReference type="InterPro" id="IPR001633">
    <property type="entry name" value="EAL_dom"/>
</dbReference>
<feature type="domain" description="GGDEF" evidence="3">
    <location>
        <begin position="122"/>
        <end position="255"/>
    </location>
</feature>
<feature type="transmembrane region" description="Helical" evidence="1">
    <location>
        <begin position="12"/>
        <end position="31"/>
    </location>
</feature>
<dbReference type="eggNOG" id="COG5001">
    <property type="taxonomic scope" value="Bacteria"/>
</dbReference>
<dbReference type="CDD" id="cd01948">
    <property type="entry name" value="EAL"/>
    <property type="match status" value="1"/>
</dbReference>
<feature type="domain" description="EAL" evidence="2">
    <location>
        <begin position="264"/>
        <end position="514"/>
    </location>
</feature>
<gene>
    <name evidence="4" type="primary">cph2_1</name>
    <name evidence="4" type="ORF">Mame_01934</name>
</gene>
<keyword evidence="1" id="KW-1133">Transmembrane helix</keyword>
<dbReference type="PROSITE" id="PS50883">
    <property type="entry name" value="EAL"/>
    <property type="match status" value="1"/>
</dbReference>
<dbReference type="Pfam" id="PF00563">
    <property type="entry name" value="EAL"/>
    <property type="match status" value="1"/>
</dbReference>
<dbReference type="Gene3D" id="3.30.70.270">
    <property type="match status" value="1"/>
</dbReference>
<dbReference type="PANTHER" id="PTHR44757">
    <property type="entry name" value="DIGUANYLATE CYCLASE DGCP"/>
    <property type="match status" value="1"/>
</dbReference>
<evidence type="ECO:0000259" key="3">
    <source>
        <dbReference type="PROSITE" id="PS50887"/>
    </source>
</evidence>
<dbReference type="SUPFAM" id="SSF141868">
    <property type="entry name" value="EAL domain-like"/>
    <property type="match status" value="1"/>
</dbReference>
<dbReference type="SUPFAM" id="SSF55073">
    <property type="entry name" value="Nucleotide cyclase"/>
    <property type="match status" value="1"/>
</dbReference>
<keyword evidence="1" id="KW-0812">Transmembrane</keyword>